<dbReference type="Gene3D" id="3.40.50.300">
    <property type="entry name" value="P-loop containing nucleotide triphosphate hydrolases"/>
    <property type="match status" value="1"/>
</dbReference>
<feature type="coiled-coil region" evidence="6">
    <location>
        <begin position="206"/>
        <end position="271"/>
    </location>
</feature>
<evidence type="ECO:0000259" key="8">
    <source>
        <dbReference type="Pfam" id="PF02706"/>
    </source>
</evidence>
<gene>
    <name evidence="9" type="ORF">HYPDE_31778</name>
</gene>
<feature type="domain" description="Polysaccharide chain length determinant N-terminal" evidence="8">
    <location>
        <begin position="10"/>
        <end position="108"/>
    </location>
</feature>
<feature type="coiled-coil region" evidence="6">
    <location>
        <begin position="296"/>
        <end position="344"/>
    </location>
</feature>
<keyword evidence="2" id="KW-1003">Cell membrane</keyword>
<name>N0BD33_9HYPH</name>
<evidence type="ECO:0000256" key="1">
    <source>
        <dbReference type="ARBA" id="ARBA00004651"/>
    </source>
</evidence>
<dbReference type="InterPro" id="IPR027417">
    <property type="entry name" value="P-loop_NTPase"/>
</dbReference>
<dbReference type="SUPFAM" id="SSF52540">
    <property type="entry name" value="P-loop containing nucleoside triphosphate hydrolases"/>
    <property type="match status" value="1"/>
</dbReference>
<dbReference type="HOGENOM" id="CLU_009912_3_0_5"/>
<dbReference type="PANTHER" id="PTHR32309:SF13">
    <property type="entry name" value="FERRIC ENTEROBACTIN TRANSPORT PROTEIN FEPE"/>
    <property type="match status" value="1"/>
</dbReference>
<dbReference type="InterPro" id="IPR003856">
    <property type="entry name" value="LPS_length_determ_N"/>
</dbReference>
<evidence type="ECO:0000256" key="4">
    <source>
        <dbReference type="ARBA" id="ARBA00022989"/>
    </source>
</evidence>
<protein>
    <submittedName>
        <fullName evidence="9">Lipopolysaccharide biosynthesis protein</fullName>
    </submittedName>
</protein>
<dbReference type="Proteomes" id="UP000005952">
    <property type="component" value="Chromosome"/>
</dbReference>
<keyword evidence="10" id="KW-1185">Reference proteome</keyword>
<organism evidence="9 10">
    <name type="scientific">Hyphomicrobium denitrificans 1NES1</name>
    <dbReference type="NCBI Taxonomy" id="670307"/>
    <lineage>
        <taxon>Bacteria</taxon>
        <taxon>Pseudomonadati</taxon>
        <taxon>Pseudomonadota</taxon>
        <taxon>Alphaproteobacteria</taxon>
        <taxon>Hyphomicrobiales</taxon>
        <taxon>Hyphomicrobiaceae</taxon>
        <taxon>Hyphomicrobium</taxon>
    </lineage>
</organism>
<dbReference type="RefSeq" id="WP_015598061.1">
    <property type="nucleotide sequence ID" value="NC_021172.1"/>
</dbReference>
<keyword evidence="4" id="KW-1133">Transmembrane helix</keyword>
<evidence type="ECO:0000256" key="2">
    <source>
        <dbReference type="ARBA" id="ARBA00022475"/>
    </source>
</evidence>
<accession>N0BD33</accession>
<dbReference type="Pfam" id="PF02706">
    <property type="entry name" value="Wzz"/>
    <property type="match status" value="1"/>
</dbReference>
<proteinExistence type="predicted"/>
<reference evidence="9 10" key="1">
    <citation type="journal article" date="2013" name="Genome Announc.">
        <title>Genome sequences for three denitrifying bacterial strains isolated from a uranium- and nitrate-contaminated subsurface environment.</title>
        <authorList>
            <person name="Venkatramanan R."/>
            <person name="Prakash O."/>
            <person name="Woyke T."/>
            <person name="Chain P."/>
            <person name="Goodwin L.A."/>
            <person name="Watson D."/>
            <person name="Brooks S."/>
            <person name="Kostka J.E."/>
            <person name="Green S.J."/>
        </authorList>
    </citation>
    <scope>NUCLEOTIDE SEQUENCE [LARGE SCALE GENOMIC DNA]</scope>
    <source>
        <strain evidence="9 10">1NES1</strain>
    </source>
</reference>
<evidence type="ECO:0000313" key="9">
    <source>
        <dbReference type="EMBL" id="AGK58030.1"/>
    </source>
</evidence>
<keyword evidence="6" id="KW-0175">Coiled coil</keyword>
<dbReference type="PANTHER" id="PTHR32309">
    <property type="entry name" value="TYROSINE-PROTEIN KINASE"/>
    <property type="match status" value="1"/>
</dbReference>
<keyword evidence="3" id="KW-0812">Transmembrane</keyword>
<evidence type="ECO:0000256" key="3">
    <source>
        <dbReference type="ARBA" id="ARBA00022692"/>
    </source>
</evidence>
<dbReference type="InterPro" id="IPR050445">
    <property type="entry name" value="Bact_polysacc_biosynth/exp"/>
</dbReference>
<keyword evidence="5" id="KW-0472">Membrane</keyword>
<dbReference type="OrthoDB" id="7786248at2"/>
<evidence type="ECO:0000313" key="10">
    <source>
        <dbReference type="Proteomes" id="UP000005952"/>
    </source>
</evidence>
<dbReference type="GO" id="GO:0004713">
    <property type="term" value="F:protein tyrosine kinase activity"/>
    <property type="evidence" value="ECO:0007669"/>
    <property type="project" value="TreeGrafter"/>
</dbReference>
<dbReference type="eggNOG" id="COG3206">
    <property type="taxonomic scope" value="Bacteria"/>
</dbReference>
<evidence type="ECO:0000256" key="5">
    <source>
        <dbReference type="ARBA" id="ARBA00023136"/>
    </source>
</evidence>
<dbReference type="AlphaFoldDB" id="N0BD33"/>
<feature type="coiled-coil region" evidence="6">
    <location>
        <begin position="384"/>
        <end position="411"/>
    </location>
</feature>
<dbReference type="GO" id="GO:0005886">
    <property type="term" value="C:plasma membrane"/>
    <property type="evidence" value="ECO:0007669"/>
    <property type="project" value="UniProtKB-SubCell"/>
</dbReference>
<evidence type="ECO:0000256" key="7">
    <source>
        <dbReference type="SAM" id="MobiDB-lite"/>
    </source>
</evidence>
<evidence type="ECO:0000256" key="6">
    <source>
        <dbReference type="SAM" id="Coils"/>
    </source>
</evidence>
<dbReference type="STRING" id="670307.HYPDE_31778"/>
<comment type="subcellular location">
    <subcellularLocation>
        <location evidence="1">Cell membrane</location>
        <topology evidence="1">Multi-pass membrane protein</topology>
    </subcellularLocation>
</comment>
<sequence length="745" mass="80790">MQSRGHASPDDIDMASVFGALKRSARWLIPLSLVFGGLTYAALSLVAPRYQSEAELAIVAKGAGGTFADRNAATGPDLITTRMDKEAINTHVRAMQSQELLEKIAKDLKLAERPEFNGALGPVDKLDAALRLVGIGGPRKGETTRDRVLDALRSRLEVYAAKESRFIGVRVTSNDPELAAKIANALAENYRASLAEQGVTEVDDLQAVLQAKVQKLTTEVAAAETEVDRYRGKIDGFRGGAQNTGLNEQQMSELTAELTKAKAARGEAEVRAKSAREMIALGSADQLADVQKSPLIQNLVQQRVRIERQISELSATLLPGHPRMRQLNADLAGLKVQIDKEISKIVDSLEKEAAVAKGREDSIAQSLADIKARVVTNAPEEAQLRQLEATAKAKRTELDNIQAQLESNRKKLDARAQPVAAQIISNAQPESVPVFPRKGALSALIAIASLMFGTAWVVTKALFQGARRGSQGTMSRQKTKPVSLRQKPAFPHYPEPLLREIIDDETPSPLSSPVSLHEPQRQTAAASAADIGALVLRLMQRRPQSGGHRTILTGENENVDASKEALDLVKALAQSGEQVILVDWNPDGQDLASSIGLNPSAGLNDLLRGNVNFGEIIQRIPGSDAHAIASGNPLEHVPECIDPDQLNLVLDALDEAYEYIVVTGRHDAARQLFETIEGRFDTGIVVTEPRKQAPVIEDPVDTFLGFEVADIDIVRFERRVSEASPVQQRIARATERRSVEVAHPT</sequence>
<feature type="region of interest" description="Disordered" evidence="7">
    <location>
        <begin position="468"/>
        <end position="489"/>
    </location>
</feature>
<dbReference type="EMBL" id="CP005587">
    <property type="protein sequence ID" value="AGK58030.1"/>
    <property type="molecule type" value="Genomic_DNA"/>
</dbReference>
<dbReference type="KEGG" id="hdt:HYPDE_31778"/>
<dbReference type="eggNOG" id="COG0489">
    <property type="taxonomic scope" value="Bacteria"/>
</dbReference>